<dbReference type="Proteomes" id="UP000654075">
    <property type="component" value="Unassembled WGS sequence"/>
</dbReference>
<dbReference type="EMBL" id="CAJNNV010021158">
    <property type="protein sequence ID" value="CAE8607306.1"/>
    <property type="molecule type" value="Genomic_DNA"/>
</dbReference>
<feature type="compositionally biased region" description="Low complexity" evidence="1">
    <location>
        <begin position="26"/>
        <end position="40"/>
    </location>
</feature>
<protein>
    <recommendedName>
        <fullName evidence="2">Fe2OG dioxygenase domain-containing protein</fullName>
    </recommendedName>
</protein>
<dbReference type="PANTHER" id="PTHR31212:SF4">
    <property type="entry name" value="ALPHA-KETOGLUTARATE-DEPENDENT DIOXYGENASE ALKB HOMOLOG 3"/>
    <property type="match status" value="1"/>
</dbReference>
<dbReference type="SUPFAM" id="SSF51197">
    <property type="entry name" value="Clavaminate synthase-like"/>
    <property type="match status" value="1"/>
</dbReference>
<organism evidence="3 4">
    <name type="scientific">Polarella glacialis</name>
    <name type="common">Dinoflagellate</name>
    <dbReference type="NCBI Taxonomy" id="89957"/>
    <lineage>
        <taxon>Eukaryota</taxon>
        <taxon>Sar</taxon>
        <taxon>Alveolata</taxon>
        <taxon>Dinophyceae</taxon>
        <taxon>Suessiales</taxon>
        <taxon>Suessiaceae</taxon>
        <taxon>Polarella</taxon>
    </lineage>
</organism>
<feature type="compositionally biased region" description="Basic and acidic residues" evidence="1">
    <location>
        <begin position="115"/>
        <end position="124"/>
    </location>
</feature>
<reference evidence="3" key="1">
    <citation type="submission" date="2021-02" db="EMBL/GenBank/DDBJ databases">
        <authorList>
            <person name="Dougan E. K."/>
            <person name="Rhodes N."/>
            <person name="Thang M."/>
            <person name="Chan C."/>
        </authorList>
    </citation>
    <scope>NUCLEOTIDE SEQUENCE</scope>
</reference>
<dbReference type="GO" id="GO:0006307">
    <property type="term" value="P:DNA alkylation repair"/>
    <property type="evidence" value="ECO:0007669"/>
    <property type="project" value="InterPro"/>
</dbReference>
<feature type="compositionally biased region" description="Low complexity" evidence="1">
    <location>
        <begin position="145"/>
        <end position="196"/>
    </location>
</feature>
<dbReference type="PANTHER" id="PTHR31212">
    <property type="entry name" value="ALPHA-KETOGLUTARATE-DEPENDENT DIOXYGENASE ALKB HOMOLOG 3"/>
    <property type="match status" value="1"/>
</dbReference>
<evidence type="ECO:0000256" key="1">
    <source>
        <dbReference type="SAM" id="MobiDB-lite"/>
    </source>
</evidence>
<gene>
    <name evidence="3" type="ORF">PGLA1383_LOCUS25241</name>
</gene>
<comment type="caution">
    <text evidence="3">The sequence shown here is derived from an EMBL/GenBank/DDBJ whole genome shotgun (WGS) entry which is preliminary data.</text>
</comment>
<dbReference type="GO" id="GO:0051213">
    <property type="term" value="F:dioxygenase activity"/>
    <property type="evidence" value="ECO:0007669"/>
    <property type="project" value="InterPro"/>
</dbReference>
<feature type="domain" description="Fe2OG dioxygenase" evidence="2">
    <location>
        <begin position="361"/>
        <end position="453"/>
    </location>
</feature>
<dbReference type="Gene3D" id="2.60.120.590">
    <property type="entry name" value="Alpha-ketoglutarate-dependent dioxygenase AlkB-like"/>
    <property type="match status" value="1"/>
</dbReference>
<dbReference type="OMA" id="NCQRSHK"/>
<evidence type="ECO:0000259" key="2">
    <source>
        <dbReference type="PROSITE" id="PS51471"/>
    </source>
</evidence>
<dbReference type="AlphaFoldDB" id="A0A813F3K4"/>
<dbReference type="InterPro" id="IPR005123">
    <property type="entry name" value="Oxoglu/Fe-dep_dioxygenase_dom"/>
</dbReference>
<dbReference type="InterPro" id="IPR027450">
    <property type="entry name" value="AlkB-like"/>
</dbReference>
<proteinExistence type="predicted"/>
<dbReference type="PROSITE" id="PS51471">
    <property type="entry name" value="FE2OG_OXY"/>
    <property type="match status" value="1"/>
</dbReference>
<dbReference type="InterPro" id="IPR037151">
    <property type="entry name" value="AlkB-like_sf"/>
</dbReference>
<dbReference type="InterPro" id="IPR032854">
    <property type="entry name" value="ALKBH3"/>
</dbReference>
<keyword evidence="4" id="KW-1185">Reference proteome</keyword>
<feature type="compositionally biased region" description="Low complexity" evidence="1">
    <location>
        <begin position="128"/>
        <end position="137"/>
    </location>
</feature>
<accession>A0A813F3K4</accession>
<evidence type="ECO:0000313" key="3">
    <source>
        <dbReference type="EMBL" id="CAE8607306.1"/>
    </source>
</evidence>
<evidence type="ECO:0000313" key="4">
    <source>
        <dbReference type="Proteomes" id="UP000654075"/>
    </source>
</evidence>
<dbReference type="OrthoDB" id="545910at2759"/>
<sequence length="453" mass="49516">MRSFFARPLVPASCTVIDLTEENPADNNNNKNSDNNNNDKNNNDSKNNDNNNIDNNKNNDNNNNNNDNNNNDSNNNNNNNNNNDNNKNNDNNNIDLTEENSADGAEDESCSDGDGNTKKNKGSDGECNNNKNSTNKNKGSDGECNNNNSSNNNNNNKISNNNSNSSNNSSNANGSFSSQNNNNNDDNSNANGSCSSQTIGRQAQEGSEEHTVAKRQRLSYSSAPAGFVRAVFGEADVPTAGLRDVLRLLGPGLLSSPGTFFAPLTSSADSWLVLVRRVLCPGRERFESLWRQHPPEFGKAKMFGKEVTFHRYQQAYGLDYTFSGQTARAEPLTQTSAPEVYYVQQELCRWLLQSGLPLSNLHYGTSLVNWYDGGGHSIGAHSDDERGLVRGAPIFALSWGETRLFRLAPRSPDGGNKLEVELNDGDLVIMGGNCQRSHKHSVPGLGKTVFKHV</sequence>
<dbReference type="Pfam" id="PF13532">
    <property type="entry name" value="2OG-FeII_Oxy_2"/>
    <property type="match status" value="1"/>
</dbReference>
<feature type="compositionally biased region" description="Acidic residues" evidence="1">
    <location>
        <begin position="96"/>
        <end position="111"/>
    </location>
</feature>
<feature type="region of interest" description="Disordered" evidence="1">
    <location>
        <begin position="20"/>
        <end position="210"/>
    </location>
</feature>
<name>A0A813F3K4_POLGL</name>
<feature type="compositionally biased region" description="Low complexity" evidence="1">
    <location>
        <begin position="48"/>
        <end position="95"/>
    </location>
</feature>